<feature type="domain" description="Pyridine nucleotide-disulphide oxidoreductase dimerisation" evidence="6">
    <location>
        <begin position="327"/>
        <end position="419"/>
    </location>
</feature>
<accession>A0A5A8F5E8</accession>
<evidence type="ECO:0000256" key="1">
    <source>
        <dbReference type="ARBA" id="ARBA00001974"/>
    </source>
</evidence>
<comment type="similarity">
    <text evidence="2">Belongs to the FAD-dependent oxidoreductase family.</text>
</comment>
<dbReference type="InterPro" id="IPR036188">
    <property type="entry name" value="FAD/NAD-bd_sf"/>
</dbReference>
<dbReference type="InterPro" id="IPR004099">
    <property type="entry name" value="Pyr_nucl-diS_OxRdtase_dimer"/>
</dbReference>
<feature type="domain" description="FAD/NAD(P)-binding" evidence="7">
    <location>
        <begin position="1"/>
        <end position="300"/>
    </location>
</feature>
<dbReference type="Proteomes" id="UP000322876">
    <property type="component" value="Unassembled WGS sequence"/>
</dbReference>
<keyword evidence="5" id="KW-0274">FAD</keyword>
<comment type="similarity">
    <text evidence="3">Belongs to the class-III pyridine nucleotide-disulfide oxidoreductase family.</text>
</comment>
<dbReference type="Gene3D" id="3.50.50.60">
    <property type="entry name" value="FAD/NAD(P)-binding domain"/>
    <property type="match status" value="2"/>
</dbReference>
<comment type="caution">
    <text evidence="8">The sequence shown here is derived from an EMBL/GenBank/DDBJ whole genome shotgun (WGS) entry which is preliminary data.</text>
</comment>
<evidence type="ECO:0000256" key="3">
    <source>
        <dbReference type="ARBA" id="ARBA00009130"/>
    </source>
</evidence>
<proteinExistence type="inferred from homology"/>
<dbReference type="SUPFAM" id="SSF51905">
    <property type="entry name" value="FAD/NAD(P)-binding domain"/>
    <property type="match status" value="1"/>
</dbReference>
<evidence type="ECO:0000256" key="4">
    <source>
        <dbReference type="ARBA" id="ARBA00022630"/>
    </source>
</evidence>
<evidence type="ECO:0000259" key="6">
    <source>
        <dbReference type="Pfam" id="PF02852"/>
    </source>
</evidence>
<dbReference type="EMBL" id="VFJB01000010">
    <property type="protein sequence ID" value="KAA0256849.1"/>
    <property type="molecule type" value="Genomic_DNA"/>
</dbReference>
<dbReference type="AlphaFoldDB" id="A0A5A8F5E8"/>
<gene>
    <name evidence="8" type="ORF">FHQ18_12035</name>
</gene>
<dbReference type="RefSeq" id="WP_149267429.1">
    <property type="nucleotide sequence ID" value="NZ_VFJB01000010.1"/>
</dbReference>
<dbReference type="OrthoDB" id="9802028at2"/>
<dbReference type="InterPro" id="IPR016156">
    <property type="entry name" value="FAD/NAD-linked_Rdtase_dimer_sf"/>
</dbReference>
<dbReference type="PANTHER" id="PTHR43429:SF3">
    <property type="entry name" value="NITRITE REDUCTASE [NAD(P)H]"/>
    <property type="match status" value="1"/>
</dbReference>
<dbReference type="InterPro" id="IPR023753">
    <property type="entry name" value="FAD/NAD-binding_dom"/>
</dbReference>
<dbReference type="GO" id="GO:0016491">
    <property type="term" value="F:oxidoreductase activity"/>
    <property type="evidence" value="ECO:0007669"/>
    <property type="project" value="InterPro"/>
</dbReference>
<evidence type="ECO:0000256" key="2">
    <source>
        <dbReference type="ARBA" id="ARBA00006442"/>
    </source>
</evidence>
<evidence type="ECO:0000259" key="7">
    <source>
        <dbReference type="Pfam" id="PF07992"/>
    </source>
</evidence>
<evidence type="ECO:0000313" key="8">
    <source>
        <dbReference type="EMBL" id="KAA0256849.1"/>
    </source>
</evidence>
<dbReference type="Pfam" id="PF02852">
    <property type="entry name" value="Pyr_redox_dim"/>
    <property type="match status" value="1"/>
</dbReference>
<dbReference type="SUPFAM" id="SSF55424">
    <property type="entry name" value="FAD/NAD-linked reductases, dimerisation (C-terminal) domain"/>
    <property type="match status" value="1"/>
</dbReference>
<sequence>MKVVVIGGGPGGIQATRTIKMHNPDIDVTVIRPEPYSVIYCALPYVIENLVEREKIRKSDELVTGVGAKLIKDKATKVDFDTKTIHTEKSGNFNYDKLIIATGANPFVPPIPGHDLCNIATVKTENDLENILKYLESGAKKAVVVGAGNIGIEMAVAMKERGLETYLIEMQNRVLPNLLDKDFSKYPEEDIREKGINLLLNTKVEALEGQKYVEKVILSTGETINLGEHDLVIFAVGVKANVEIFKDTNLNIDNSGIVVDAHMRTNIEDVYAVGDVASFISFIDKKPIGGKLATNAVPMGKIAAYNILGRNYKYQGFINGAITKAIKWRMGGTGFTEEVAKQRGFEIVSAVGETTTRFPIIPGAKKVYVKLIADKKTKKIIGGQVVAGEGVPGRIDTISLAIQNKNTVYDLFNFSYCAQPFQTFFPANNAITMAAEKLMNYFEKNA</sequence>
<evidence type="ECO:0000256" key="5">
    <source>
        <dbReference type="ARBA" id="ARBA00022827"/>
    </source>
</evidence>
<protein>
    <submittedName>
        <fullName evidence="8">Pyridine nucleotide-disulfide oxidoreductase</fullName>
    </submittedName>
</protein>
<comment type="cofactor">
    <cofactor evidence="1">
        <name>FAD</name>
        <dbReference type="ChEBI" id="CHEBI:57692"/>
    </cofactor>
</comment>
<name>A0A5A8F5E8_9BACT</name>
<dbReference type="PRINTS" id="PR00368">
    <property type="entry name" value="FADPNR"/>
</dbReference>
<evidence type="ECO:0000313" key="9">
    <source>
        <dbReference type="Proteomes" id="UP000322876"/>
    </source>
</evidence>
<dbReference type="PANTHER" id="PTHR43429">
    <property type="entry name" value="PYRIDINE NUCLEOTIDE-DISULFIDE OXIDOREDUCTASE DOMAIN-CONTAINING"/>
    <property type="match status" value="1"/>
</dbReference>
<keyword evidence="9" id="KW-1185">Reference proteome</keyword>
<dbReference type="PRINTS" id="PR00411">
    <property type="entry name" value="PNDRDTASEI"/>
</dbReference>
<reference evidence="8 9" key="1">
    <citation type="submission" date="2019-06" db="EMBL/GenBank/DDBJ databases">
        <title>Genomic insights into carbon and energy metabolism of Deferribacter autotrophicus revealed new metabolic traits in the phylum Deferribacteres.</title>
        <authorList>
            <person name="Slobodkin A.I."/>
            <person name="Slobodkina G.B."/>
            <person name="Allioux M."/>
            <person name="Alain K."/>
            <person name="Jebbar M."/>
            <person name="Shadrin V."/>
            <person name="Kublanov I.V."/>
            <person name="Toshchakov S.V."/>
            <person name="Bonch-Osmolovskaya E.A."/>
        </authorList>
    </citation>
    <scope>NUCLEOTIDE SEQUENCE [LARGE SCALE GENOMIC DNA]</scope>
    <source>
        <strain evidence="8 9">SL50</strain>
    </source>
</reference>
<organism evidence="8 9">
    <name type="scientific">Deferribacter autotrophicus</name>
    <dbReference type="NCBI Taxonomy" id="500465"/>
    <lineage>
        <taxon>Bacteria</taxon>
        <taxon>Pseudomonadati</taxon>
        <taxon>Deferribacterota</taxon>
        <taxon>Deferribacteres</taxon>
        <taxon>Deferribacterales</taxon>
        <taxon>Deferribacteraceae</taxon>
        <taxon>Deferribacter</taxon>
    </lineage>
</organism>
<dbReference type="InterPro" id="IPR050260">
    <property type="entry name" value="FAD-bd_OxRdtase"/>
</dbReference>
<dbReference type="Pfam" id="PF07992">
    <property type="entry name" value="Pyr_redox_2"/>
    <property type="match status" value="1"/>
</dbReference>
<keyword evidence="4" id="KW-0285">Flavoprotein</keyword>